<evidence type="ECO:0000256" key="3">
    <source>
        <dbReference type="ARBA" id="ARBA00022448"/>
    </source>
</evidence>
<accession>A0A7I8V5E1</accession>
<evidence type="ECO:0000313" key="14">
    <source>
        <dbReference type="EMBL" id="CAD5111388.1"/>
    </source>
</evidence>
<organism evidence="14 15">
    <name type="scientific">Dimorphilus gyrociliatus</name>
    <dbReference type="NCBI Taxonomy" id="2664684"/>
    <lineage>
        <taxon>Eukaryota</taxon>
        <taxon>Metazoa</taxon>
        <taxon>Spiralia</taxon>
        <taxon>Lophotrochozoa</taxon>
        <taxon>Annelida</taxon>
        <taxon>Polychaeta</taxon>
        <taxon>Polychaeta incertae sedis</taxon>
        <taxon>Dinophilidae</taxon>
        <taxon>Dimorphilus</taxon>
    </lineage>
</organism>
<feature type="transmembrane region" description="Helical" evidence="11">
    <location>
        <begin position="613"/>
        <end position="635"/>
    </location>
</feature>
<feature type="transmembrane region" description="Helical" evidence="11">
    <location>
        <begin position="738"/>
        <end position="758"/>
    </location>
</feature>
<keyword evidence="5" id="KW-0677">Repeat</keyword>
<dbReference type="InterPro" id="IPR027417">
    <property type="entry name" value="P-loop_NTPase"/>
</dbReference>
<dbReference type="PROSITE" id="PS50893">
    <property type="entry name" value="ABC_TRANSPORTER_2"/>
    <property type="match status" value="2"/>
</dbReference>
<dbReference type="FunFam" id="3.40.50.300:FF:000973">
    <property type="entry name" value="Multidrug resistance-associated protein 4"/>
    <property type="match status" value="1"/>
</dbReference>
<evidence type="ECO:0000256" key="5">
    <source>
        <dbReference type="ARBA" id="ARBA00022737"/>
    </source>
</evidence>
<reference evidence="14 15" key="1">
    <citation type="submission" date="2020-08" db="EMBL/GenBank/DDBJ databases">
        <authorList>
            <person name="Hejnol A."/>
        </authorList>
    </citation>
    <scope>NUCLEOTIDE SEQUENCE [LARGE SCALE GENOMIC DNA]</scope>
</reference>
<dbReference type="PANTHER" id="PTHR24223:SF456">
    <property type="entry name" value="MULTIDRUG RESISTANCE-ASSOCIATED PROTEIN LETHAL(2)03659"/>
    <property type="match status" value="1"/>
</dbReference>
<dbReference type="GO" id="GO:0016020">
    <property type="term" value="C:membrane"/>
    <property type="evidence" value="ECO:0007669"/>
    <property type="project" value="UniProtKB-SubCell"/>
</dbReference>
<dbReference type="EMBL" id="CAJFCJ010000001">
    <property type="protein sequence ID" value="CAD5111388.1"/>
    <property type="molecule type" value="Genomic_DNA"/>
</dbReference>
<keyword evidence="9 11" id="KW-0472">Membrane</keyword>
<dbReference type="SUPFAM" id="SSF117281">
    <property type="entry name" value="Kelch motif"/>
    <property type="match status" value="1"/>
</dbReference>
<evidence type="ECO:0000256" key="11">
    <source>
        <dbReference type="SAM" id="Phobius"/>
    </source>
</evidence>
<evidence type="ECO:0000256" key="2">
    <source>
        <dbReference type="ARBA" id="ARBA00009726"/>
    </source>
</evidence>
<evidence type="ECO:0000256" key="1">
    <source>
        <dbReference type="ARBA" id="ARBA00004141"/>
    </source>
</evidence>
<evidence type="ECO:0000259" key="12">
    <source>
        <dbReference type="PROSITE" id="PS50893"/>
    </source>
</evidence>
<feature type="compositionally biased region" description="Polar residues" evidence="10">
    <location>
        <begin position="328"/>
        <end position="342"/>
    </location>
</feature>
<keyword evidence="6" id="KW-0547">Nucleotide-binding</keyword>
<proteinExistence type="inferred from homology"/>
<feature type="transmembrane region" description="Helical" evidence="11">
    <location>
        <begin position="1098"/>
        <end position="1116"/>
    </location>
</feature>
<evidence type="ECO:0000256" key="6">
    <source>
        <dbReference type="ARBA" id="ARBA00022741"/>
    </source>
</evidence>
<protein>
    <submittedName>
        <fullName evidence="14">DgyrCDS702</fullName>
    </submittedName>
</protein>
<dbReference type="Pfam" id="PF24681">
    <property type="entry name" value="Kelch_KLHDC2_KLHL20_DRC7"/>
    <property type="match status" value="1"/>
</dbReference>
<dbReference type="InterPro" id="IPR003593">
    <property type="entry name" value="AAA+_ATPase"/>
</dbReference>
<dbReference type="PANTHER" id="PTHR24223">
    <property type="entry name" value="ATP-BINDING CASSETTE SUB-FAMILY C"/>
    <property type="match status" value="1"/>
</dbReference>
<feature type="domain" description="ABC transporter" evidence="12">
    <location>
        <begin position="788"/>
        <end position="1015"/>
    </location>
</feature>
<dbReference type="Gene3D" id="1.20.1560.10">
    <property type="entry name" value="ABC transporter type 1, transmembrane domain"/>
    <property type="match status" value="2"/>
</dbReference>
<dbReference type="InterPro" id="IPR017871">
    <property type="entry name" value="ABC_transporter-like_CS"/>
</dbReference>
<dbReference type="SMART" id="SM00382">
    <property type="entry name" value="AAA"/>
    <property type="match status" value="2"/>
</dbReference>
<feature type="domain" description="ABC transporter" evidence="12">
    <location>
        <begin position="1319"/>
        <end position="1549"/>
    </location>
</feature>
<dbReference type="CDD" id="cd03250">
    <property type="entry name" value="ABCC_MRP_domain1"/>
    <property type="match status" value="1"/>
</dbReference>
<dbReference type="Proteomes" id="UP000549394">
    <property type="component" value="Unassembled WGS sequence"/>
</dbReference>
<dbReference type="CDD" id="cd03244">
    <property type="entry name" value="ABCC_MRP_domain2"/>
    <property type="match status" value="1"/>
</dbReference>
<dbReference type="InterPro" id="IPR036640">
    <property type="entry name" value="ABC1_TM_sf"/>
</dbReference>
<dbReference type="InterPro" id="IPR003439">
    <property type="entry name" value="ABC_transporter-like_ATP-bd"/>
</dbReference>
<feature type="transmembrane region" description="Helical" evidence="11">
    <location>
        <begin position="472"/>
        <end position="499"/>
    </location>
</feature>
<evidence type="ECO:0000313" key="15">
    <source>
        <dbReference type="Proteomes" id="UP000549394"/>
    </source>
</evidence>
<comment type="subcellular location">
    <subcellularLocation>
        <location evidence="1">Membrane</location>
        <topology evidence="1">Multi-pass membrane protein</topology>
    </subcellularLocation>
</comment>
<dbReference type="Pfam" id="PF00005">
    <property type="entry name" value="ABC_tran"/>
    <property type="match status" value="2"/>
</dbReference>
<dbReference type="Gene3D" id="2.120.10.80">
    <property type="entry name" value="Kelch-type beta propeller"/>
    <property type="match status" value="2"/>
</dbReference>
<dbReference type="InterPro" id="IPR015915">
    <property type="entry name" value="Kelch-typ_b-propeller"/>
</dbReference>
<sequence>MENAKLDLYPYLEVGLNPTKNVWYLLGAVGESPSLRVGFTATTLGRKVLFIGGANPHETFSDGYELDLDNLKWDTLDEVGFLGRYEHCAFSSNDSDLLVWGGAQVGKNLTDMQQFNVQTKTWKNIECTGSCPSARTCHGLVGKNGILYVYSGGHQGADPVGDRQVYRFDSSTKVWTVLRIVGDTPKPRHGHVLAEINDSKVILHAGMAGSKFYDDLHILDLKKNKWNSVKCSGRTPCGRAAHAGVIYQEKLFIFGGLTSSGSAVDDLWRFDLATSKWTEITMDGPRPPPRLDMASCVIHINVWKNNEQNDDKAKDIVKEVIRSHIGSAPSSAGSQRSVSSLLAENAVEDEDITPRPPPELPEEDTRNAAIRYNFCNMSSEQAAFLATKKRRKKDDHPYTSANFLSKFFLCWVNDLFRESRKRRITDDDVFPLLPEDDIEKQYDDIRSYRPVKGRLKALKALIWAFGFQKKNFFLYIVCHIISELCRIFTPLLFGLYFSYLVTLNDQPANKLTTLGIAISFSVSLFVTLQLSDYFYYIGSIIGAKVRTTFSTMMYSKILRFSTSSTKDFTIGHITNLLSSDVEKIPMIEGCLYILSAPFICIAILIILSTFFGWVVVCVLAVAIIIWITGFFLSYCEGIQRQTINRATDKRIEMMGEIIRGMKIIKMNVWEKAFGETIAKLRKFELGRYKKAYFFRSLYFSLFITSAKILFLTTFLSYWKLSSNPQPLTLSTTFTVMSLLNAFYYVSTCVYTNQLSYFIQVHESLQRILDFIQEPDFVKREIKPNGNVLYVNNLSASWQTQENDYSEYTIQNITFFIEEGQVLIITGEVGSGKTALLQSLMGELSLSSNTQFNNSFQYAYAAQEPWIFHGTIKENILFHSDYDEERYKTVLNVCCLEKDLERFPNGDLSFVGEKGVTLSGGQRSRISLARCVYKEADVYLLDDPLSAVDLKVGKGLFYDCIRTFLKDKIVILVTHHSAYFERADKILILNKGKTIFLGDYENFQKLENDMNLSYLKEEMNNPPERLEAIEESPEEGENSLRLGLSDMKTYRTYFTSGNVFFLITAVALSIVINPLRIYSDYLLTTLTTNSDKDMSSQKTVFITYLSLLFAIFVVDFLRNYSALTFTTSVGENLHNKLFQRVLNSKLDFFSKTPSGNILNRFSRDLLFIDDKLATTFHWITFLLFDIIVNMILSIVAVYWMVIIIIVIVFTTLYLALYGIKLTRTIKWLEAAKRSPFYSHISDTLDVFVTNSINMKVLGIALISNIELTGFFEWIIRQITEFENYMTSVTRIIEYSNLELENYDSNHDIVVPSDWPKSGQLEFRNVYLYYDGCEKAALQNINLTFQHNQKIGVIGRTGSGKSSLIAALLRLYEPQGEIVLDGIDLTKLPLGKARSGISVIPQEPFLFNGSIRKNIDPFDEFEDEEIWTALHKTKLVDKFAKSVDKLDFPIQERGNNLSVGEKQLVCLARAMLSKPRILVMDEVTANIDEKIDKIIQETLMEHFTNCTKIVIAHRLKTIIDSDVIVVLHDGVVRKVDVPENIFNDAISLDEI</sequence>
<evidence type="ECO:0000256" key="4">
    <source>
        <dbReference type="ARBA" id="ARBA00022692"/>
    </source>
</evidence>
<dbReference type="FunFam" id="3.40.50.300:FF:000163">
    <property type="entry name" value="Multidrug resistance-associated protein member 4"/>
    <property type="match status" value="1"/>
</dbReference>
<dbReference type="InterPro" id="IPR044746">
    <property type="entry name" value="ABCC_6TM_D1"/>
</dbReference>
<dbReference type="SUPFAM" id="SSF52540">
    <property type="entry name" value="P-loop containing nucleoside triphosphate hydrolases"/>
    <property type="match status" value="2"/>
</dbReference>
<comment type="similarity">
    <text evidence="2">Belongs to the ABC transporter superfamily. ABCC family. Conjugate transporter (TC 3.A.1.208) subfamily.</text>
</comment>
<feature type="domain" description="ABC transmembrane type-1" evidence="13">
    <location>
        <begin position="473"/>
        <end position="743"/>
    </location>
</feature>
<feature type="transmembrane region" description="Helical" evidence="11">
    <location>
        <begin position="1056"/>
        <end position="1078"/>
    </location>
</feature>
<feature type="domain" description="ABC transmembrane type-1" evidence="13">
    <location>
        <begin position="1056"/>
        <end position="1243"/>
    </location>
</feature>
<dbReference type="GO" id="GO:0016887">
    <property type="term" value="F:ATP hydrolysis activity"/>
    <property type="evidence" value="ECO:0007669"/>
    <property type="project" value="InterPro"/>
</dbReference>
<keyword evidence="8 11" id="KW-1133">Transmembrane helix</keyword>
<dbReference type="OrthoDB" id="6500128at2759"/>
<dbReference type="InterPro" id="IPR011527">
    <property type="entry name" value="ABC1_TM_dom"/>
</dbReference>
<evidence type="ECO:0000256" key="10">
    <source>
        <dbReference type="SAM" id="MobiDB-lite"/>
    </source>
</evidence>
<evidence type="ECO:0000259" key="13">
    <source>
        <dbReference type="PROSITE" id="PS50929"/>
    </source>
</evidence>
<keyword evidence="4 11" id="KW-0812">Transmembrane</keyword>
<feature type="transmembrane region" description="Helical" evidence="11">
    <location>
        <begin position="1197"/>
        <end position="1218"/>
    </location>
</feature>
<comment type="caution">
    <text evidence="14">The sequence shown here is derived from an EMBL/GenBank/DDBJ whole genome shotgun (WGS) entry which is preliminary data.</text>
</comment>
<dbReference type="Pfam" id="PF00664">
    <property type="entry name" value="ABC_membrane"/>
    <property type="match status" value="2"/>
</dbReference>
<dbReference type="InterPro" id="IPR050173">
    <property type="entry name" value="ABC_transporter_C-like"/>
</dbReference>
<gene>
    <name evidence="14" type="ORF">DGYR_LOCUS692</name>
</gene>
<feature type="transmembrane region" description="Helical" evidence="11">
    <location>
        <begin position="589"/>
        <end position="607"/>
    </location>
</feature>
<dbReference type="PROSITE" id="PS00211">
    <property type="entry name" value="ABC_TRANSPORTER_1"/>
    <property type="match status" value="2"/>
</dbReference>
<dbReference type="GO" id="GO:0005524">
    <property type="term" value="F:ATP binding"/>
    <property type="evidence" value="ECO:0007669"/>
    <property type="project" value="UniProtKB-KW"/>
</dbReference>
<keyword evidence="7" id="KW-0067">ATP-binding</keyword>
<evidence type="ECO:0000256" key="9">
    <source>
        <dbReference type="ARBA" id="ARBA00023136"/>
    </source>
</evidence>
<feature type="transmembrane region" description="Helical" evidence="11">
    <location>
        <begin position="1171"/>
        <end position="1191"/>
    </location>
</feature>
<feature type="transmembrane region" description="Helical" evidence="11">
    <location>
        <begin position="511"/>
        <end position="528"/>
    </location>
</feature>
<name>A0A7I8V5E1_9ANNE</name>
<dbReference type="PROSITE" id="PS50929">
    <property type="entry name" value="ABC_TM1F"/>
    <property type="match status" value="2"/>
</dbReference>
<dbReference type="Gene3D" id="3.40.50.300">
    <property type="entry name" value="P-loop containing nucleotide triphosphate hydrolases"/>
    <property type="match status" value="2"/>
</dbReference>
<dbReference type="GO" id="GO:0140359">
    <property type="term" value="F:ABC-type transporter activity"/>
    <property type="evidence" value="ECO:0007669"/>
    <property type="project" value="InterPro"/>
</dbReference>
<feature type="region of interest" description="Disordered" evidence="10">
    <location>
        <begin position="327"/>
        <end position="363"/>
    </location>
</feature>
<evidence type="ECO:0000256" key="7">
    <source>
        <dbReference type="ARBA" id="ARBA00022840"/>
    </source>
</evidence>
<keyword evidence="15" id="KW-1185">Reference proteome</keyword>
<keyword evidence="3" id="KW-0813">Transport</keyword>
<dbReference type="SUPFAM" id="SSF90123">
    <property type="entry name" value="ABC transporter transmembrane region"/>
    <property type="match status" value="2"/>
</dbReference>
<evidence type="ECO:0000256" key="8">
    <source>
        <dbReference type="ARBA" id="ARBA00022989"/>
    </source>
</evidence>
<feature type="transmembrane region" description="Helical" evidence="11">
    <location>
        <begin position="697"/>
        <end position="718"/>
    </location>
</feature>
<dbReference type="CDD" id="cd18579">
    <property type="entry name" value="ABC_6TM_ABCC_D1"/>
    <property type="match status" value="1"/>
</dbReference>